<protein>
    <recommendedName>
        <fullName evidence="10">Fluoride-specific ion channel FluC</fullName>
    </recommendedName>
</protein>
<keyword evidence="5 10" id="KW-0472">Membrane</keyword>
<dbReference type="Proteomes" id="UP000006461">
    <property type="component" value="Chromosome"/>
</dbReference>
<evidence type="ECO:0000256" key="2">
    <source>
        <dbReference type="ARBA" id="ARBA00022475"/>
    </source>
</evidence>
<feature type="transmembrane region" description="Helical" evidence="10">
    <location>
        <begin position="52"/>
        <end position="74"/>
    </location>
</feature>
<comment type="catalytic activity">
    <reaction evidence="8">
        <text>fluoride(in) = fluoride(out)</text>
        <dbReference type="Rhea" id="RHEA:76159"/>
        <dbReference type="ChEBI" id="CHEBI:17051"/>
    </reaction>
    <physiologicalReaction direction="left-to-right" evidence="8">
        <dbReference type="Rhea" id="RHEA:76160"/>
    </physiologicalReaction>
</comment>
<comment type="similarity">
    <text evidence="7 10">Belongs to the fluoride channel Fluc/FEX (TC 1.A.43) family.</text>
</comment>
<evidence type="ECO:0000256" key="1">
    <source>
        <dbReference type="ARBA" id="ARBA00004651"/>
    </source>
</evidence>
<dbReference type="eggNOG" id="COG0239">
    <property type="taxonomic scope" value="Bacteria"/>
</dbReference>
<organism evidence="11 12">
    <name type="scientific">Modestobacter italicus (strain DSM 44449 / CECT 9708 / BC 501)</name>
    <dbReference type="NCBI Taxonomy" id="2732864"/>
    <lineage>
        <taxon>Bacteria</taxon>
        <taxon>Bacillati</taxon>
        <taxon>Actinomycetota</taxon>
        <taxon>Actinomycetes</taxon>
        <taxon>Geodermatophilales</taxon>
        <taxon>Geodermatophilaceae</taxon>
        <taxon>Modestobacter</taxon>
    </lineage>
</organism>
<keyword evidence="6 10" id="KW-0407">Ion channel</keyword>
<comment type="activity regulation">
    <text evidence="10">Na(+) is not transported, but it plays an essential structural role and its presence is essential for fluoride channel function.</text>
</comment>
<evidence type="ECO:0000256" key="10">
    <source>
        <dbReference type="HAMAP-Rule" id="MF_00454"/>
    </source>
</evidence>
<keyword evidence="12" id="KW-1185">Reference proteome</keyword>
<dbReference type="EMBL" id="FO203431">
    <property type="protein sequence ID" value="CCH87493.1"/>
    <property type="molecule type" value="Genomic_DNA"/>
</dbReference>
<evidence type="ECO:0000256" key="8">
    <source>
        <dbReference type="ARBA" id="ARBA00035585"/>
    </source>
</evidence>
<reference evidence="11 12" key="1">
    <citation type="journal article" date="2012" name="J. Bacteriol.">
        <title>Genome Sequence of Radiation-Resistant Modestobacter marinus Strain BC501, a Representative Actinobacterium That Thrives on Calcareous Stone Surfaces.</title>
        <authorList>
            <person name="Normand P."/>
            <person name="Gury J."/>
            <person name="Pujic P."/>
            <person name="Chouaia B."/>
            <person name="Crotti E."/>
            <person name="Brusetti L."/>
            <person name="Daffonchio D."/>
            <person name="Vacherie B."/>
            <person name="Barbe V."/>
            <person name="Medigue C."/>
            <person name="Calteau A."/>
            <person name="Ghodhbane-Gtari F."/>
            <person name="Essoussi I."/>
            <person name="Nouioui I."/>
            <person name="Abbassi-Ghozzi I."/>
            <person name="Gtari M."/>
        </authorList>
    </citation>
    <scope>NUCLEOTIDE SEQUENCE [LARGE SCALE GENOMIC DNA]</scope>
    <source>
        <strain evidence="12">BC 501</strain>
    </source>
</reference>
<evidence type="ECO:0000313" key="12">
    <source>
        <dbReference type="Proteomes" id="UP000006461"/>
    </source>
</evidence>
<feature type="binding site" evidence="10">
    <location>
        <position position="96"/>
    </location>
    <ligand>
        <name>Na(+)</name>
        <dbReference type="ChEBI" id="CHEBI:29101"/>
        <note>structural</note>
    </ligand>
</feature>
<dbReference type="GO" id="GO:0046872">
    <property type="term" value="F:metal ion binding"/>
    <property type="evidence" value="ECO:0007669"/>
    <property type="project" value="UniProtKB-KW"/>
</dbReference>
<gene>
    <name evidence="10 11" type="primary">crcB</name>
    <name evidence="10" type="synonym">fluC</name>
    <name evidence="11" type="ordered locus">MODMU_2058</name>
</gene>
<evidence type="ECO:0000256" key="4">
    <source>
        <dbReference type="ARBA" id="ARBA00022989"/>
    </source>
</evidence>
<dbReference type="OMA" id="FPWATFW"/>
<evidence type="ECO:0000256" key="7">
    <source>
        <dbReference type="ARBA" id="ARBA00035120"/>
    </source>
</evidence>
<keyword evidence="10" id="KW-0406">Ion transport</keyword>
<keyword evidence="2 10" id="KW-1003">Cell membrane</keyword>
<evidence type="ECO:0000256" key="3">
    <source>
        <dbReference type="ARBA" id="ARBA00022692"/>
    </source>
</evidence>
<sequence length="146" mass="15001">MTDEPDLRPAPAVRPAHSRPLLVLAVAAGGLLGTPVRYAVGRWLPTPAEGWPTATFLVNVAGAFLLGLLLEALARRGPDVGRRRALRLFAGTGFCGALTTYSTLAVEVDLLADADRWTTALGYGVASVVAGLAAAAAGIAVAGRTR</sequence>
<dbReference type="HOGENOM" id="CLU_114342_1_1_11"/>
<evidence type="ECO:0000256" key="6">
    <source>
        <dbReference type="ARBA" id="ARBA00023303"/>
    </source>
</evidence>
<dbReference type="PANTHER" id="PTHR28259">
    <property type="entry name" value="FLUORIDE EXPORT PROTEIN 1-RELATED"/>
    <property type="match status" value="1"/>
</dbReference>
<dbReference type="HAMAP" id="MF_00454">
    <property type="entry name" value="FluC"/>
    <property type="match status" value="1"/>
</dbReference>
<evidence type="ECO:0000256" key="9">
    <source>
        <dbReference type="ARBA" id="ARBA00049940"/>
    </source>
</evidence>
<keyword evidence="10" id="KW-0915">Sodium</keyword>
<name>I4EVT0_MODI5</name>
<feature type="binding site" evidence="10">
    <location>
        <position position="99"/>
    </location>
    <ligand>
        <name>Na(+)</name>
        <dbReference type="ChEBI" id="CHEBI:29101"/>
        <note>structural</note>
    </ligand>
</feature>
<dbReference type="InterPro" id="IPR003691">
    <property type="entry name" value="FluC"/>
</dbReference>
<dbReference type="KEGG" id="mmar:MODMU_2058"/>
<keyword evidence="4 10" id="KW-1133">Transmembrane helix</keyword>
<comment type="subcellular location">
    <subcellularLocation>
        <location evidence="1 10">Cell membrane</location>
        <topology evidence="1 10">Multi-pass membrane protein</topology>
    </subcellularLocation>
</comment>
<accession>I4EVT0</accession>
<keyword evidence="3 10" id="KW-0812">Transmembrane</keyword>
<evidence type="ECO:0000256" key="5">
    <source>
        <dbReference type="ARBA" id="ARBA00023136"/>
    </source>
</evidence>
<dbReference type="OrthoDB" id="5148600at2"/>
<proteinExistence type="inferred from homology"/>
<feature type="transmembrane region" description="Helical" evidence="10">
    <location>
        <begin position="86"/>
        <end position="108"/>
    </location>
</feature>
<keyword evidence="10" id="KW-0479">Metal-binding</keyword>
<dbReference type="PANTHER" id="PTHR28259:SF1">
    <property type="entry name" value="FLUORIDE EXPORT PROTEIN 1-RELATED"/>
    <property type="match status" value="1"/>
</dbReference>
<feature type="transmembrane region" description="Helical" evidence="10">
    <location>
        <begin position="21"/>
        <end position="40"/>
    </location>
</feature>
<dbReference type="Pfam" id="PF02537">
    <property type="entry name" value="CRCB"/>
    <property type="match status" value="1"/>
</dbReference>
<comment type="function">
    <text evidence="9 10">Fluoride-specific ion channel. Important for reducing fluoride concentration in the cell, thus reducing its toxicity.</text>
</comment>
<dbReference type="GO" id="GO:0140114">
    <property type="term" value="P:cellular detoxification of fluoride"/>
    <property type="evidence" value="ECO:0007669"/>
    <property type="project" value="UniProtKB-UniRule"/>
</dbReference>
<dbReference type="GO" id="GO:0005886">
    <property type="term" value="C:plasma membrane"/>
    <property type="evidence" value="ECO:0007669"/>
    <property type="project" value="UniProtKB-SubCell"/>
</dbReference>
<dbReference type="STRING" id="477641.MODMU_2058"/>
<dbReference type="GO" id="GO:0062054">
    <property type="term" value="F:fluoride channel activity"/>
    <property type="evidence" value="ECO:0007669"/>
    <property type="project" value="UniProtKB-UniRule"/>
</dbReference>
<feature type="transmembrane region" description="Helical" evidence="10">
    <location>
        <begin position="120"/>
        <end position="142"/>
    </location>
</feature>
<evidence type="ECO:0000313" key="11">
    <source>
        <dbReference type="EMBL" id="CCH87493.1"/>
    </source>
</evidence>
<keyword evidence="10" id="KW-0813">Transport</keyword>
<dbReference type="AlphaFoldDB" id="I4EVT0"/>